<dbReference type="Pfam" id="PF11807">
    <property type="entry name" value="UstYa"/>
    <property type="match status" value="1"/>
</dbReference>
<evidence type="ECO:0000256" key="9">
    <source>
        <dbReference type="ARBA" id="ARBA00035112"/>
    </source>
</evidence>
<dbReference type="PANTHER" id="PTHR33365">
    <property type="entry name" value="YALI0B05434P"/>
    <property type="match status" value="1"/>
</dbReference>
<keyword evidence="13" id="KW-1185">Reference proteome</keyword>
<evidence type="ECO:0000256" key="10">
    <source>
        <dbReference type="SAM" id="MobiDB-lite"/>
    </source>
</evidence>
<dbReference type="RefSeq" id="XP_030993419.1">
    <property type="nucleotide sequence ID" value="XM_031142459.1"/>
</dbReference>
<evidence type="ECO:0008006" key="14">
    <source>
        <dbReference type="Google" id="ProtNLM"/>
    </source>
</evidence>
<keyword evidence="7 11" id="KW-0472">Membrane</keyword>
<evidence type="ECO:0000256" key="6">
    <source>
        <dbReference type="ARBA" id="ARBA00023026"/>
    </source>
</evidence>
<dbReference type="PANTHER" id="PTHR33365:SF11">
    <property type="entry name" value="TAT PATHWAY SIGNAL SEQUENCE"/>
    <property type="match status" value="1"/>
</dbReference>
<keyword evidence="6" id="KW-0843">Virulence</keyword>
<comment type="caution">
    <text evidence="12">The sequence shown here is derived from an EMBL/GenBank/DDBJ whole genome shotgun (WGS) entry which is preliminary data.</text>
</comment>
<evidence type="ECO:0000256" key="1">
    <source>
        <dbReference type="ARBA" id="ARBA00004167"/>
    </source>
</evidence>
<accession>A0A507B4B4</accession>
<evidence type="ECO:0000256" key="8">
    <source>
        <dbReference type="ARBA" id="ARBA00023180"/>
    </source>
</evidence>
<feature type="region of interest" description="Disordered" evidence="10">
    <location>
        <begin position="1"/>
        <end position="45"/>
    </location>
</feature>
<dbReference type="InterPro" id="IPR021765">
    <property type="entry name" value="UstYa-like"/>
</dbReference>
<name>A0A507B4B4_9PEZI</name>
<evidence type="ECO:0000256" key="3">
    <source>
        <dbReference type="ARBA" id="ARBA00022692"/>
    </source>
</evidence>
<organism evidence="12 13">
    <name type="scientific">Thyridium curvatum</name>
    <dbReference type="NCBI Taxonomy" id="1093900"/>
    <lineage>
        <taxon>Eukaryota</taxon>
        <taxon>Fungi</taxon>
        <taxon>Dikarya</taxon>
        <taxon>Ascomycota</taxon>
        <taxon>Pezizomycotina</taxon>
        <taxon>Sordariomycetes</taxon>
        <taxon>Sordariomycetidae</taxon>
        <taxon>Thyridiales</taxon>
        <taxon>Thyridiaceae</taxon>
        <taxon>Thyridium</taxon>
    </lineage>
</organism>
<comment type="subcellular location">
    <subcellularLocation>
        <location evidence="1">Membrane</location>
        <topology evidence="1">Single-pass membrane protein</topology>
    </subcellularLocation>
</comment>
<sequence>MDQKHSPYETVPITDDRDHEESLSMTEVDESLMGDEKPWAQQGGRRSRETKSWLAAFRSHRWLIDTSLLVVILVLVLLLHRERRKDPSTTPQQVGGDFGGNGPQFATQVVKFESDMSFTPMNTTEWFSNDTLARWNTIMPAGTGWGSSEGTFFTTSMTHQLHCVFMMGRIYSGVKAGMADNLPDDYHFHFMHCIDYLRQGIMCTGDLALEPHEPNESEQSGGLDGGWNGHHVCKDYSQVIKYLEKEITSGVRVVLDIDD</sequence>
<dbReference type="GO" id="GO:0043386">
    <property type="term" value="P:mycotoxin biosynthetic process"/>
    <property type="evidence" value="ECO:0007669"/>
    <property type="project" value="InterPro"/>
</dbReference>
<dbReference type="GO" id="GO:0016491">
    <property type="term" value="F:oxidoreductase activity"/>
    <property type="evidence" value="ECO:0007669"/>
    <property type="project" value="UniProtKB-KW"/>
</dbReference>
<dbReference type="InParanoid" id="A0A507B4B4"/>
<gene>
    <name evidence="12" type="ORF">E0L32_007687</name>
</gene>
<keyword evidence="5" id="KW-0560">Oxidoreductase</keyword>
<dbReference type="GO" id="GO:0016020">
    <property type="term" value="C:membrane"/>
    <property type="evidence" value="ECO:0007669"/>
    <property type="project" value="UniProtKB-SubCell"/>
</dbReference>
<keyword evidence="8" id="KW-0325">Glycoprotein</keyword>
<protein>
    <recommendedName>
        <fullName evidence="14">Oxidase ustYa</fullName>
    </recommendedName>
</protein>
<dbReference type="STRING" id="1093900.A0A507B4B4"/>
<proteinExistence type="inferred from homology"/>
<evidence type="ECO:0000256" key="5">
    <source>
        <dbReference type="ARBA" id="ARBA00023002"/>
    </source>
</evidence>
<dbReference type="OrthoDB" id="3687641at2759"/>
<evidence type="ECO:0000256" key="4">
    <source>
        <dbReference type="ARBA" id="ARBA00022989"/>
    </source>
</evidence>
<keyword evidence="4 11" id="KW-1133">Transmembrane helix</keyword>
<evidence type="ECO:0000313" key="12">
    <source>
        <dbReference type="EMBL" id="TPX11708.1"/>
    </source>
</evidence>
<comment type="pathway">
    <text evidence="2">Mycotoxin biosynthesis.</text>
</comment>
<keyword evidence="3 11" id="KW-0812">Transmembrane</keyword>
<evidence type="ECO:0000256" key="2">
    <source>
        <dbReference type="ARBA" id="ARBA00004685"/>
    </source>
</evidence>
<dbReference type="EMBL" id="SKBQ01000047">
    <property type="protein sequence ID" value="TPX11708.1"/>
    <property type="molecule type" value="Genomic_DNA"/>
</dbReference>
<dbReference type="AlphaFoldDB" id="A0A507B4B4"/>
<evidence type="ECO:0000313" key="13">
    <source>
        <dbReference type="Proteomes" id="UP000319257"/>
    </source>
</evidence>
<dbReference type="Proteomes" id="UP000319257">
    <property type="component" value="Unassembled WGS sequence"/>
</dbReference>
<evidence type="ECO:0000256" key="11">
    <source>
        <dbReference type="SAM" id="Phobius"/>
    </source>
</evidence>
<comment type="similarity">
    <text evidence="9">Belongs to the ustYa family.</text>
</comment>
<reference evidence="12 13" key="1">
    <citation type="submission" date="2019-06" db="EMBL/GenBank/DDBJ databases">
        <title>Draft genome sequence of the filamentous fungus Phialemoniopsis curvata isolated from diesel fuel.</title>
        <authorList>
            <person name="Varaljay V.A."/>
            <person name="Lyon W.J."/>
            <person name="Crouch A.L."/>
            <person name="Drake C.E."/>
            <person name="Hollomon J.M."/>
            <person name="Nadeau L.J."/>
            <person name="Nunn H.S."/>
            <person name="Stevenson B.S."/>
            <person name="Bojanowski C.L."/>
            <person name="Crookes-Goodson W.J."/>
        </authorList>
    </citation>
    <scope>NUCLEOTIDE SEQUENCE [LARGE SCALE GENOMIC DNA]</scope>
    <source>
        <strain evidence="12 13">D216</strain>
    </source>
</reference>
<evidence type="ECO:0000256" key="7">
    <source>
        <dbReference type="ARBA" id="ARBA00023136"/>
    </source>
</evidence>
<dbReference type="GeneID" id="41975134"/>
<feature type="transmembrane region" description="Helical" evidence="11">
    <location>
        <begin position="62"/>
        <end position="79"/>
    </location>
</feature>